<keyword evidence="3" id="KW-1185">Reference proteome</keyword>
<dbReference type="InterPro" id="IPR006179">
    <property type="entry name" value="5_nucleotidase/apyrase"/>
</dbReference>
<dbReference type="InterPro" id="IPR029052">
    <property type="entry name" value="Metallo-depent_PP-like"/>
</dbReference>
<dbReference type="SUPFAM" id="SSF56300">
    <property type="entry name" value="Metallo-dependent phosphatases"/>
    <property type="match status" value="1"/>
</dbReference>
<name>A0A165F153_EXIGL</name>
<dbReference type="InParanoid" id="A0A165F153"/>
<dbReference type="PANTHER" id="PTHR11575:SF22">
    <property type="entry name" value="ADL392WP"/>
    <property type="match status" value="1"/>
</dbReference>
<dbReference type="GO" id="GO:0016787">
    <property type="term" value="F:hydrolase activity"/>
    <property type="evidence" value="ECO:0007669"/>
    <property type="project" value="InterPro"/>
</dbReference>
<gene>
    <name evidence="2" type="ORF">EXIGLDRAFT_839423</name>
</gene>
<dbReference type="InterPro" id="IPR053828">
    <property type="entry name" value="Nucleosidase_C"/>
</dbReference>
<dbReference type="OrthoDB" id="7722975at2759"/>
<feature type="domain" description="Putative 5'-nucleotidase C-terminal" evidence="1">
    <location>
        <begin position="233"/>
        <end position="434"/>
    </location>
</feature>
<dbReference type="InterPro" id="IPR036907">
    <property type="entry name" value="5'-Nucleotdase_C_sf"/>
</dbReference>
<dbReference type="SUPFAM" id="SSF55816">
    <property type="entry name" value="5'-nucleotidase (syn. UDP-sugar hydrolase), C-terminal domain"/>
    <property type="match status" value="1"/>
</dbReference>
<dbReference type="GO" id="GO:0005829">
    <property type="term" value="C:cytosol"/>
    <property type="evidence" value="ECO:0007669"/>
    <property type="project" value="TreeGrafter"/>
</dbReference>
<evidence type="ECO:0000313" key="3">
    <source>
        <dbReference type="Proteomes" id="UP000077266"/>
    </source>
</evidence>
<dbReference type="GO" id="GO:0009166">
    <property type="term" value="P:nucleotide catabolic process"/>
    <property type="evidence" value="ECO:0007669"/>
    <property type="project" value="InterPro"/>
</dbReference>
<dbReference type="FunCoup" id="A0A165F153">
    <property type="interactions" value="257"/>
</dbReference>
<protein>
    <submittedName>
        <fullName evidence="2">Metallo-dependent phosphatase</fullName>
    </submittedName>
</protein>
<accession>A0A165F153</accession>
<reference evidence="2 3" key="1">
    <citation type="journal article" date="2016" name="Mol. Biol. Evol.">
        <title>Comparative Genomics of Early-Diverging Mushroom-Forming Fungi Provides Insights into the Origins of Lignocellulose Decay Capabilities.</title>
        <authorList>
            <person name="Nagy L.G."/>
            <person name="Riley R."/>
            <person name="Tritt A."/>
            <person name="Adam C."/>
            <person name="Daum C."/>
            <person name="Floudas D."/>
            <person name="Sun H."/>
            <person name="Yadav J.S."/>
            <person name="Pangilinan J."/>
            <person name="Larsson K.H."/>
            <person name="Matsuura K."/>
            <person name="Barry K."/>
            <person name="Labutti K."/>
            <person name="Kuo R."/>
            <person name="Ohm R.A."/>
            <person name="Bhattacharya S.S."/>
            <person name="Shirouzu T."/>
            <person name="Yoshinaga Y."/>
            <person name="Martin F.M."/>
            <person name="Grigoriev I.V."/>
            <person name="Hibbett D.S."/>
        </authorList>
    </citation>
    <scope>NUCLEOTIDE SEQUENCE [LARGE SCALE GENOMIC DNA]</scope>
    <source>
        <strain evidence="2 3">HHB12029</strain>
    </source>
</reference>
<organism evidence="2 3">
    <name type="scientific">Exidia glandulosa HHB12029</name>
    <dbReference type="NCBI Taxonomy" id="1314781"/>
    <lineage>
        <taxon>Eukaryota</taxon>
        <taxon>Fungi</taxon>
        <taxon>Dikarya</taxon>
        <taxon>Basidiomycota</taxon>
        <taxon>Agaricomycotina</taxon>
        <taxon>Agaricomycetes</taxon>
        <taxon>Auriculariales</taxon>
        <taxon>Exidiaceae</taxon>
        <taxon>Exidia</taxon>
    </lineage>
</organism>
<dbReference type="PANTHER" id="PTHR11575">
    <property type="entry name" value="5'-NUCLEOTIDASE-RELATED"/>
    <property type="match status" value="1"/>
</dbReference>
<dbReference type="Pfam" id="PF21953">
    <property type="entry name" value="NadN_nucleosid_C"/>
    <property type="match status" value="1"/>
</dbReference>
<dbReference type="Gene3D" id="3.90.780.10">
    <property type="entry name" value="5'-Nucleotidase, C-terminal domain"/>
    <property type="match status" value="1"/>
</dbReference>
<dbReference type="EMBL" id="KV426106">
    <property type="protein sequence ID" value="KZV88143.1"/>
    <property type="molecule type" value="Genomic_DNA"/>
</dbReference>
<dbReference type="Gene3D" id="3.60.21.10">
    <property type="match status" value="1"/>
</dbReference>
<dbReference type="STRING" id="1314781.A0A165F153"/>
<proteinExistence type="predicted"/>
<dbReference type="Proteomes" id="UP000077266">
    <property type="component" value="Unassembled WGS sequence"/>
</dbReference>
<evidence type="ECO:0000313" key="2">
    <source>
        <dbReference type="EMBL" id="KZV88143.1"/>
    </source>
</evidence>
<sequence length="472" mass="51913">MAIGNHELYIFNNTLDMHKNFAPKLKGRYLTSNVNITVPGTTTSVPVGSRFAKFKTLLGRKVTAYGVLFDFTGNDEGTIVQPVADMVKEQWFIDSLQEEPAFFLLAGHMPLQKDNWPVVISAIRAVHKTTPIVVFGGHSHIRDCTVFEDRAVGIQAGRYMETVGWMSVNLDKKGSTKPLQFSRRYLDPNRATYKFHSTNLFFDTPLGSEITKGMAAVATKFNLSVPFGTAPQDFFLSRVAYPDPSSVVTLFINDVLPTTLKAAFPERASIPSMVFANSGSQRFDLFSGPFTVNDQFIVSPFDDKFLFLPNVPLGLAKKLVDGLNGSGLPSKRSLTARRGAHVGAYERGDVDAIFNAWTRDMYRRGEALNVKPSQNLTLGYVTTDTCPGVGDDTIHAPAPFEENPDFVASPAPEGVSDDATIDVIMLDFIESSVITVLNQLAGSTMFDQSMVQPYGNLATNEVFGRFAQIAWN</sequence>
<evidence type="ECO:0000259" key="1">
    <source>
        <dbReference type="Pfam" id="PF21953"/>
    </source>
</evidence>
<dbReference type="AlphaFoldDB" id="A0A165F153"/>